<organism evidence="1 2">
    <name type="scientific">Cichorium intybus</name>
    <name type="common">Chicory</name>
    <dbReference type="NCBI Taxonomy" id="13427"/>
    <lineage>
        <taxon>Eukaryota</taxon>
        <taxon>Viridiplantae</taxon>
        <taxon>Streptophyta</taxon>
        <taxon>Embryophyta</taxon>
        <taxon>Tracheophyta</taxon>
        <taxon>Spermatophyta</taxon>
        <taxon>Magnoliopsida</taxon>
        <taxon>eudicotyledons</taxon>
        <taxon>Gunneridae</taxon>
        <taxon>Pentapetalae</taxon>
        <taxon>asterids</taxon>
        <taxon>campanulids</taxon>
        <taxon>Asterales</taxon>
        <taxon>Asteraceae</taxon>
        <taxon>Cichorioideae</taxon>
        <taxon>Cichorieae</taxon>
        <taxon>Cichoriinae</taxon>
        <taxon>Cichorium</taxon>
    </lineage>
</organism>
<protein>
    <submittedName>
        <fullName evidence="1">Uncharacterized protein</fullName>
    </submittedName>
</protein>
<comment type="caution">
    <text evidence="1">The sequence shown here is derived from an EMBL/GenBank/DDBJ whole genome shotgun (WGS) entry which is preliminary data.</text>
</comment>
<reference evidence="1 2" key="2">
    <citation type="journal article" date="2022" name="Mol. Ecol. Resour.">
        <title>The genomes of chicory, endive, great burdock and yacon provide insights into Asteraceae paleo-polyploidization history and plant inulin production.</title>
        <authorList>
            <person name="Fan W."/>
            <person name="Wang S."/>
            <person name="Wang H."/>
            <person name="Wang A."/>
            <person name="Jiang F."/>
            <person name="Liu H."/>
            <person name="Zhao H."/>
            <person name="Xu D."/>
            <person name="Zhang Y."/>
        </authorList>
    </citation>
    <scope>NUCLEOTIDE SEQUENCE [LARGE SCALE GENOMIC DNA]</scope>
    <source>
        <strain evidence="2">cv. Punajuju</strain>
        <tissue evidence="1">Leaves</tissue>
    </source>
</reference>
<dbReference type="Proteomes" id="UP001055811">
    <property type="component" value="Linkage Group LG04"/>
</dbReference>
<dbReference type="EMBL" id="CM042012">
    <property type="protein sequence ID" value="KAI3750089.1"/>
    <property type="molecule type" value="Genomic_DNA"/>
</dbReference>
<name>A0ACB9DTT2_CICIN</name>
<accession>A0ACB9DTT2</accession>
<proteinExistence type="predicted"/>
<sequence length="230" mass="26447">MRCLPLMYKHLMHFINLVVNSPVKDIKDQAYVLAQAATLSTGAFDSNKREVNAWKQFRTCLLLSIPFSVMLFPQSIQILGYSEFASLKSQLRWRLDYYLLSYTYHYKSERLMDVDGDSCGKSEYLSQKIAREAESDLHLFTYTFLKGDLKEPSHSSSHVSPHEIRLNLHFDLLKIFNNSEKPTLPLSRVSSSPISTVDSRGLKPEQTNIWYFRRTPHGLSFPLIISSSSS</sequence>
<evidence type="ECO:0000313" key="2">
    <source>
        <dbReference type="Proteomes" id="UP001055811"/>
    </source>
</evidence>
<reference evidence="2" key="1">
    <citation type="journal article" date="2022" name="Mol. Ecol. Resour.">
        <title>The genomes of chicory, endive, great burdock and yacon provide insights into Asteraceae palaeo-polyploidization history and plant inulin production.</title>
        <authorList>
            <person name="Fan W."/>
            <person name="Wang S."/>
            <person name="Wang H."/>
            <person name="Wang A."/>
            <person name="Jiang F."/>
            <person name="Liu H."/>
            <person name="Zhao H."/>
            <person name="Xu D."/>
            <person name="Zhang Y."/>
        </authorList>
    </citation>
    <scope>NUCLEOTIDE SEQUENCE [LARGE SCALE GENOMIC DNA]</scope>
    <source>
        <strain evidence="2">cv. Punajuju</strain>
    </source>
</reference>
<evidence type="ECO:0000313" key="1">
    <source>
        <dbReference type="EMBL" id="KAI3750089.1"/>
    </source>
</evidence>
<gene>
    <name evidence="1" type="ORF">L2E82_20714</name>
</gene>
<keyword evidence="2" id="KW-1185">Reference proteome</keyword>